<dbReference type="InterPro" id="IPR006015">
    <property type="entry name" value="Universal_stress_UspA"/>
</dbReference>
<dbReference type="Pfam" id="PF00582">
    <property type="entry name" value="Usp"/>
    <property type="match status" value="1"/>
</dbReference>
<name>A0ABM8HS28_9BACT</name>
<reference evidence="3 4" key="1">
    <citation type="journal article" date="2016" name="C (Basel)">
        <title>Selective Growth of and Electricity Production by Marine Exoelectrogenic Bacteria in Self-Aggregated Hydrogel of Microbially Reduced Graphene Oxide.</title>
        <authorList>
            <person name="Yoshida N."/>
            <person name="Goto Y."/>
            <person name="Miyata Y."/>
        </authorList>
    </citation>
    <scope>NUCLEOTIDE SEQUENCE [LARGE SCALE GENOMIC DNA]</scope>
    <source>
        <strain evidence="3 4">NIT-T3</strain>
    </source>
</reference>
<dbReference type="PRINTS" id="PR01438">
    <property type="entry name" value="UNVRSLSTRESS"/>
</dbReference>
<dbReference type="Gene3D" id="3.40.50.620">
    <property type="entry name" value="HUPs"/>
    <property type="match status" value="1"/>
</dbReference>
<protein>
    <submittedName>
        <fullName evidence="3">Universal stress protein UspA</fullName>
    </submittedName>
</protein>
<dbReference type="Proteomes" id="UP001319827">
    <property type="component" value="Chromosome"/>
</dbReference>
<dbReference type="EMBL" id="AP024355">
    <property type="protein sequence ID" value="BCR03261.1"/>
    <property type="molecule type" value="Genomic_DNA"/>
</dbReference>
<dbReference type="InterPro" id="IPR006016">
    <property type="entry name" value="UspA"/>
</dbReference>
<keyword evidence="4" id="KW-1185">Reference proteome</keyword>
<feature type="domain" description="UspA" evidence="2">
    <location>
        <begin position="4"/>
        <end position="141"/>
    </location>
</feature>
<reference evidence="3 4" key="2">
    <citation type="journal article" date="2021" name="Int. J. Syst. Evol. Microbiol.">
        <title>Isolation and Polyphasic Characterization of Desulfuromonas versatilis sp. Nov., an Electrogenic Bacteria Capable of Versatile Metabolism Isolated from a Graphene Oxide-Reducing Enrichment Culture.</title>
        <authorList>
            <person name="Xie L."/>
            <person name="Yoshida N."/>
            <person name="Ishii S."/>
            <person name="Meng L."/>
        </authorList>
    </citation>
    <scope>NUCLEOTIDE SEQUENCE [LARGE SCALE GENOMIC DNA]</scope>
    <source>
        <strain evidence="3 4">NIT-T3</strain>
    </source>
</reference>
<proteinExistence type="inferred from homology"/>
<dbReference type="PANTHER" id="PTHR46268:SF6">
    <property type="entry name" value="UNIVERSAL STRESS PROTEIN UP12"/>
    <property type="match status" value="1"/>
</dbReference>
<accession>A0ABM8HS28</accession>
<dbReference type="RefSeq" id="WP_221250744.1">
    <property type="nucleotide sequence ID" value="NZ_AP024355.1"/>
</dbReference>
<dbReference type="CDD" id="cd00293">
    <property type="entry name" value="USP-like"/>
    <property type="match status" value="1"/>
</dbReference>
<organism evidence="3 4">
    <name type="scientific">Desulfuromonas versatilis</name>
    <dbReference type="NCBI Taxonomy" id="2802975"/>
    <lineage>
        <taxon>Bacteria</taxon>
        <taxon>Pseudomonadati</taxon>
        <taxon>Thermodesulfobacteriota</taxon>
        <taxon>Desulfuromonadia</taxon>
        <taxon>Desulfuromonadales</taxon>
        <taxon>Desulfuromonadaceae</taxon>
        <taxon>Desulfuromonas</taxon>
    </lineage>
</organism>
<dbReference type="InterPro" id="IPR014729">
    <property type="entry name" value="Rossmann-like_a/b/a_fold"/>
</dbReference>
<evidence type="ECO:0000259" key="2">
    <source>
        <dbReference type="Pfam" id="PF00582"/>
    </source>
</evidence>
<evidence type="ECO:0000256" key="1">
    <source>
        <dbReference type="ARBA" id="ARBA00008791"/>
    </source>
</evidence>
<comment type="similarity">
    <text evidence="1">Belongs to the universal stress protein A family.</text>
</comment>
<evidence type="ECO:0000313" key="3">
    <source>
        <dbReference type="EMBL" id="BCR03261.1"/>
    </source>
</evidence>
<gene>
    <name evidence="3" type="ORF">DESUT3_03300</name>
</gene>
<dbReference type="SUPFAM" id="SSF52402">
    <property type="entry name" value="Adenine nucleotide alpha hydrolases-like"/>
    <property type="match status" value="1"/>
</dbReference>
<dbReference type="PANTHER" id="PTHR46268">
    <property type="entry name" value="STRESS RESPONSE PROTEIN NHAX"/>
    <property type="match status" value="1"/>
</dbReference>
<sequence length="142" mass="16109">MEPKILIPVDGSETCKRTVEQVIAVRERFPRRLTLLHVVDMDKLAYRMIPDFQVEMVRENARKAGAAILRQRTEPLTQAGFEIDQRLEFGAPRQVIPRIANEEGFGLLVIGRHTGTGEIRDVLFGSVANYVLHNVKCPVLLF</sequence>
<evidence type="ECO:0000313" key="4">
    <source>
        <dbReference type="Proteomes" id="UP001319827"/>
    </source>
</evidence>